<evidence type="ECO:0000313" key="4">
    <source>
        <dbReference type="Proteomes" id="UP001164746"/>
    </source>
</evidence>
<evidence type="ECO:0000313" key="3">
    <source>
        <dbReference type="EMBL" id="WAR02053.1"/>
    </source>
</evidence>
<feature type="compositionally biased region" description="Basic and acidic residues" evidence="2">
    <location>
        <begin position="43"/>
        <end position="54"/>
    </location>
</feature>
<evidence type="ECO:0000256" key="1">
    <source>
        <dbReference type="SAM" id="Coils"/>
    </source>
</evidence>
<name>A0ABY7DWF5_MYAAR</name>
<keyword evidence="1" id="KW-0175">Coiled coil</keyword>
<sequence length="147" mass="16589">MAANMTHTINVPPPKEEPEREVKTPVKPIIKSGKSDSGSSTKSQKDENLVDKKELLDAKEAKYKKMYEGEVSSHKVTKTTLESTRKQVSDLEAEIARLLKEQQEKLEQLNKQTCTNCNDMASKLERAVVSIKEKDASIKELNIYIVQ</sequence>
<evidence type="ECO:0000256" key="2">
    <source>
        <dbReference type="SAM" id="MobiDB-lite"/>
    </source>
</evidence>
<keyword evidence="4" id="KW-1185">Reference proteome</keyword>
<feature type="compositionally biased region" description="Low complexity" evidence="2">
    <location>
        <begin position="25"/>
        <end position="42"/>
    </location>
</feature>
<feature type="region of interest" description="Disordered" evidence="2">
    <location>
        <begin position="1"/>
        <end position="54"/>
    </location>
</feature>
<protein>
    <submittedName>
        <fullName evidence="3">Uncharacterized protein</fullName>
    </submittedName>
</protein>
<reference evidence="3" key="1">
    <citation type="submission" date="2022-11" db="EMBL/GenBank/DDBJ databases">
        <title>Centuries of genome instability and evolution in soft-shell clam transmissible cancer (bioRxiv).</title>
        <authorList>
            <person name="Hart S.F.M."/>
            <person name="Yonemitsu M.A."/>
            <person name="Giersch R.M."/>
            <person name="Beal B.F."/>
            <person name="Arriagada G."/>
            <person name="Davis B.W."/>
            <person name="Ostrander E.A."/>
            <person name="Goff S.P."/>
            <person name="Metzger M.J."/>
        </authorList>
    </citation>
    <scope>NUCLEOTIDE SEQUENCE</scope>
    <source>
        <strain evidence="3">MELC-2E11</strain>
        <tissue evidence="3">Siphon/mantle</tissue>
    </source>
</reference>
<feature type="compositionally biased region" description="Basic and acidic residues" evidence="2">
    <location>
        <begin position="14"/>
        <end position="24"/>
    </location>
</feature>
<dbReference type="EMBL" id="CP111015">
    <property type="protein sequence ID" value="WAR02053.1"/>
    <property type="molecule type" value="Genomic_DNA"/>
</dbReference>
<accession>A0ABY7DWF5</accession>
<gene>
    <name evidence="3" type="ORF">MAR_008611</name>
</gene>
<dbReference type="Proteomes" id="UP001164746">
    <property type="component" value="Chromosome 4"/>
</dbReference>
<proteinExistence type="predicted"/>
<organism evidence="3 4">
    <name type="scientific">Mya arenaria</name>
    <name type="common">Soft-shell clam</name>
    <dbReference type="NCBI Taxonomy" id="6604"/>
    <lineage>
        <taxon>Eukaryota</taxon>
        <taxon>Metazoa</taxon>
        <taxon>Spiralia</taxon>
        <taxon>Lophotrochozoa</taxon>
        <taxon>Mollusca</taxon>
        <taxon>Bivalvia</taxon>
        <taxon>Autobranchia</taxon>
        <taxon>Heteroconchia</taxon>
        <taxon>Euheterodonta</taxon>
        <taxon>Imparidentia</taxon>
        <taxon>Neoheterodontei</taxon>
        <taxon>Myida</taxon>
        <taxon>Myoidea</taxon>
        <taxon>Myidae</taxon>
        <taxon>Mya</taxon>
    </lineage>
</organism>
<feature type="coiled-coil region" evidence="1">
    <location>
        <begin position="81"/>
        <end position="112"/>
    </location>
</feature>